<evidence type="ECO:0000259" key="3">
    <source>
        <dbReference type="Pfam" id="PF18709"/>
    </source>
</evidence>
<dbReference type="RefSeq" id="WP_119694232.1">
    <property type="nucleotide sequence ID" value="NZ_QXDA01000005.1"/>
</dbReference>
<feature type="domain" description="G" evidence="2">
    <location>
        <begin position="57"/>
        <end position="156"/>
    </location>
</feature>
<dbReference type="EMBL" id="QXDA01000005">
    <property type="protein sequence ID" value="RIA21408.1"/>
    <property type="molecule type" value="Genomic_DNA"/>
</dbReference>
<evidence type="ECO:0000313" key="4">
    <source>
        <dbReference type="EMBL" id="RIA21408.1"/>
    </source>
</evidence>
<name>A0A397MBU6_ECTOL</name>
<protein>
    <submittedName>
        <fullName evidence="4">50S ribosome-binding GTPase</fullName>
    </submittedName>
</protein>
<accession>A0A397MBU6</accession>
<gene>
    <name evidence="4" type="ORF">DFO61_3831</name>
</gene>
<dbReference type="Gene3D" id="3.40.50.300">
    <property type="entry name" value="P-loop containing nucleotide triphosphate hydrolases"/>
    <property type="match status" value="1"/>
</dbReference>
<proteinExistence type="predicted"/>
<dbReference type="Pfam" id="PF18709">
    <property type="entry name" value="DLP_helical"/>
    <property type="match status" value="1"/>
</dbReference>
<evidence type="ECO:0000256" key="1">
    <source>
        <dbReference type="SAM" id="Coils"/>
    </source>
</evidence>
<dbReference type="SUPFAM" id="SSF52540">
    <property type="entry name" value="P-loop containing nucleoside triphosphate hydrolases"/>
    <property type="match status" value="1"/>
</dbReference>
<dbReference type="NCBIfam" id="NF041922">
    <property type="entry name" value="DLP_LeoA_gen"/>
    <property type="match status" value="1"/>
</dbReference>
<evidence type="ECO:0000313" key="5">
    <source>
        <dbReference type="Proteomes" id="UP000265836"/>
    </source>
</evidence>
<comment type="caution">
    <text evidence="4">The sequence shown here is derived from an EMBL/GenBank/DDBJ whole genome shotgun (WGS) entry which is preliminary data.</text>
</comment>
<organism evidence="4 5">
    <name type="scientific">Ectopseudomonas oleovorans</name>
    <name type="common">Pseudomonas oleovorans</name>
    <dbReference type="NCBI Taxonomy" id="301"/>
    <lineage>
        <taxon>Bacteria</taxon>
        <taxon>Pseudomonadati</taxon>
        <taxon>Pseudomonadota</taxon>
        <taxon>Gammaproteobacteria</taxon>
        <taxon>Pseudomonadales</taxon>
        <taxon>Pseudomonadaceae</taxon>
        <taxon>Ectopseudomonas</taxon>
    </lineage>
</organism>
<dbReference type="AlphaFoldDB" id="A0A397MBU6"/>
<sequence length="568" mass="64082">MENTLNIFKSQQSVAVDLLARLLQFLQEGSQAGVAIDPALYDKLQNAIDNVSAQKLKVALIGGFSEGKTSIAAAWMERLDKSTMKISHQESSNEVKVYEVGEDFVLIDTPGLYGFKEQENTDTHAIEKYKDITKKYVSEAHLVLYVMNPTNPIKESHEDDLVWLFRTLGLLPRTVFVLSRFDEVADVEDEQDYQSNLDVKRRNVSSRLGELVGLTEQEIAELSIVAVAANPFDLGVEHWLANIEQFKALSHIATLQTATLEKIRKNGGNTALANEMRASVIRDVLGKQLPVAIENDKTVSHEVARLSELNTHVKSQLSSTERQIEDVRINLRDFATRYFSDLILQAKGCSLETFTDFFEREVGAEGIMLATRLQNEFSRQTQSITLEVEKMQLGFDTEVNHFNTTIKALGKDGINHLLKGNLINNTTVLAARDGLVTAAKTVGMDIGKYLKFKPWGAVNFAKGANGALAVIGVAIEAWDSWEQHKRETEFRKAIAEMVENFEKQRKELLELINNEQFKERFFGNYLVLKEKAQELESNLQDSLLRQQRFQAWRATAEAIDAQFHELTH</sequence>
<evidence type="ECO:0000259" key="2">
    <source>
        <dbReference type="Pfam" id="PF01926"/>
    </source>
</evidence>
<dbReference type="GO" id="GO:0005525">
    <property type="term" value="F:GTP binding"/>
    <property type="evidence" value="ECO:0007669"/>
    <property type="project" value="InterPro"/>
</dbReference>
<feature type="coiled-coil region" evidence="1">
    <location>
        <begin position="491"/>
        <end position="545"/>
    </location>
</feature>
<feature type="domain" description="Dynamin-like helical" evidence="3">
    <location>
        <begin position="214"/>
        <end position="547"/>
    </location>
</feature>
<dbReference type="InterPro" id="IPR040576">
    <property type="entry name" value="DLP_helical"/>
</dbReference>
<dbReference type="InterPro" id="IPR027417">
    <property type="entry name" value="P-loop_NTPase"/>
</dbReference>
<dbReference type="InterPro" id="IPR049678">
    <property type="entry name" value="LeoA-like"/>
</dbReference>
<keyword evidence="1" id="KW-0175">Coiled coil</keyword>
<dbReference type="InterPro" id="IPR006073">
    <property type="entry name" value="GTP-bd"/>
</dbReference>
<reference evidence="4 5" key="1">
    <citation type="submission" date="2018-08" db="EMBL/GenBank/DDBJ databases">
        <title>Genome sequencing of rice bacterial endophytes.</title>
        <authorList>
            <person name="Venturi V."/>
        </authorList>
    </citation>
    <scope>NUCLEOTIDE SEQUENCE [LARGE SCALE GENOMIC DNA]</scope>
    <source>
        <strain evidence="4 5">E1205</strain>
    </source>
</reference>
<dbReference type="Proteomes" id="UP000265836">
    <property type="component" value="Unassembled WGS sequence"/>
</dbReference>
<dbReference type="Pfam" id="PF01926">
    <property type="entry name" value="MMR_HSR1"/>
    <property type="match status" value="1"/>
</dbReference>